<dbReference type="EMBL" id="KZ824288">
    <property type="protein sequence ID" value="RAL11496.1"/>
    <property type="molecule type" value="Genomic_DNA"/>
</dbReference>
<gene>
    <name evidence="2" type="ORF">BO97DRAFT_454021</name>
</gene>
<dbReference type="AlphaFoldDB" id="A0A395HVF2"/>
<organism evidence="2 3">
    <name type="scientific">Aspergillus homomorphus (strain CBS 101889)</name>
    <dbReference type="NCBI Taxonomy" id="1450537"/>
    <lineage>
        <taxon>Eukaryota</taxon>
        <taxon>Fungi</taxon>
        <taxon>Dikarya</taxon>
        <taxon>Ascomycota</taxon>
        <taxon>Pezizomycotina</taxon>
        <taxon>Eurotiomycetes</taxon>
        <taxon>Eurotiomycetidae</taxon>
        <taxon>Eurotiales</taxon>
        <taxon>Aspergillaceae</taxon>
        <taxon>Aspergillus</taxon>
        <taxon>Aspergillus subgen. Circumdati</taxon>
    </lineage>
</organism>
<evidence type="ECO:0000313" key="3">
    <source>
        <dbReference type="Proteomes" id="UP000248961"/>
    </source>
</evidence>
<dbReference type="RefSeq" id="XP_025550650.1">
    <property type="nucleotide sequence ID" value="XM_025699092.1"/>
</dbReference>
<dbReference type="VEuPathDB" id="FungiDB:BO97DRAFT_454021"/>
<dbReference type="GeneID" id="37203381"/>
<name>A0A395HVF2_ASPHC</name>
<protein>
    <submittedName>
        <fullName evidence="2">Uncharacterized protein</fullName>
    </submittedName>
</protein>
<accession>A0A395HVF2</accession>
<keyword evidence="3" id="KW-1185">Reference proteome</keyword>
<evidence type="ECO:0000313" key="2">
    <source>
        <dbReference type="EMBL" id="RAL11496.1"/>
    </source>
</evidence>
<proteinExistence type="predicted"/>
<reference evidence="2 3" key="1">
    <citation type="submission" date="2018-02" db="EMBL/GenBank/DDBJ databases">
        <title>The genomes of Aspergillus section Nigri reveals drivers in fungal speciation.</title>
        <authorList>
            <consortium name="DOE Joint Genome Institute"/>
            <person name="Vesth T.C."/>
            <person name="Nybo J."/>
            <person name="Theobald S."/>
            <person name="Brandl J."/>
            <person name="Frisvad J.C."/>
            <person name="Nielsen K.F."/>
            <person name="Lyhne E.K."/>
            <person name="Kogle M.E."/>
            <person name="Kuo A."/>
            <person name="Riley R."/>
            <person name="Clum A."/>
            <person name="Nolan M."/>
            <person name="Lipzen A."/>
            <person name="Salamov A."/>
            <person name="Henrissat B."/>
            <person name="Wiebenga A."/>
            <person name="De vries R.P."/>
            <person name="Grigoriev I.V."/>
            <person name="Mortensen U.H."/>
            <person name="Andersen M.R."/>
            <person name="Baker S.E."/>
        </authorList>
    </citation>
    <scope>NUCLEOTIDE SEQUENCE [LARGE SCALE GENOMIC DNA]</scope>
    <source>
        <strain evidence="2 3">CBS 101889</strain>
    </source>
</reference>
<dbReference type="Proteomes" id="UP000248961">
    <property type="component" value="Unassembled WGS sequence"/>
</dbReference>
<feature type="region of interest" description="Disordered" evidence="1">
    <location>
        <begin position="231"/>
        <end position="252"/>
    </location>
</feature>
<feature type="non-terminal residue" evidence="2">
    <location>
        <position position="1"/>
    </location>
</feature>
<sequence length="252" mass="28773">SADREKHNRVFYSTIDLGKAQQSWLILFPRPSRYILKLQGWMMLKDDILGNIVLGPRLIPILTKNRLDNLEKNCPEVDESEPEHNVYWVKVVSRLPSFLEYVSRWIGIGGKKELWDYRDFHADQIRTRYFETVPTKAQVQPCLADPGVVDYLRGVSGDCKLYMVIGTKIANSLSYTAEYDISDAGRIWYTMAAARPSLIGYELLEIEVNRAGEVEKLNRVYPDPASAFPPLRSFVPPTPETEKSEVAVTDSD</sequence>
<evidence type="ECO:0000256" key="1">
    <source>
        <dbReference type="SAM" id="MobiDB-lite"/>
    </source>
</evidence>